<dbReference type="PIRSF" id="PIRSF010521">
    <property type="entry name" value="DUF922_bac"/>
    <property type="match status" value="1"/>
</dbReference>
<protein>
    <submittedName>
        <fullName evidence="2">DUF922 domain-containing protein</fullName>
    </submittedName>
</protein>
<dbReference type="EMBL" id="JAAKZG010000001">
    <property type="protein sequence ID" value="NGN39593.1"/>
    <property type="molecule type" value="Genomic_DNA"/>
</dbReference>
<reference evidence="2 3" key="1">
    <citation type="submission" date="2020-02" db="EMBL/GenBank/DDBJ databases">
        <title>Genome sequence of the type strain CGMCC 1.15528 of Mesorhizobium zhangyense.</title>
        <authorList>
            <person name="Gao J."/>
            <person name="Sun J."/>
        </authorList>
    </citation>
    <scope>NUCLEOTIDE SEQUENCE [LARGE SCALE GENOMIC DNA]</scope>
    <source>
        <strain evidence="2 3">CGMCC 1.15528</strain>
    </source>
</reference>
<name>A0A7C9R6G9_9HYPH</name>
<keyword evidence="1" id="KW-0732">Signal</keyword>
<dbReference type="Proteomes" id="UP000481252">
    <property type="component" value="Unassembled WGS sequence"/>
</dbReference>
<dbReference type="RefSeq" id="WP_165114385.1">
    <property type="nucleotide sequence ID" value="NZ_JAAKZG010000001.1"/>
</dbReference>
<feature type="signal peptide" evidence="1">
    <location>
        <begin position="1"/>
        <end position="21"/>
    </location>
</feature>
<evidence type="ECO:0000313" key="3">
    <source>
        <dbReference type="Proteomes" id="UP000481252"/>
    </source>
</evidence>
<gene>
    <name evidence="2" type="ORF">G6N74_00795</name>
</gene>
<evidence type="ECO:0000256" key="1">
    <source>
        <dbReference type="SAM" id="SignalP"/>
    </source>
</evidence>
<feature type="chain" id="PRO_5028951669" evidence="1">
    <location>
        <begin position="22"/>
        <end position="210"/>
    </location>
</feature>
<dbReference type="AlphaFoldDB" id="A0A7C9R6G9"/>
<accession>A0A7C9R6G9</accession>
<dbReference type="InterPro" id="IPR010321">
    <property type="entry name" value="DUF922"/>
</dbReference>
<sequence>MNKRILLALGLITCSAIPAGAVSLSKTYSYFSVGGNTLDQIENELAKHGPQVKTSNKRHPGATQMEFTTRLGYAQGTTAFASSFCQLAEAKVTLKVKIILPRWSRPRKAEQDVRLIWDTLASDIKRHEEGHVVIAKNYAREMERAMKAIDRQKDCKTVLAKAKEIRARILEKHDKAQEQFDRVESVNFERRIMRLLGYRLERMEAARRAG</sequence>
<dbReference type="Pfam" id="PF06037">
    <property type="entry name" value="DUF922"/>
    <property type="match status" value="1"/>
</dbReference>
<keyword evidence="3" id="KW-1185">Reference proteome</keyword>
<evidence type="ECO:0000313" key="2">
    <source>
        <dbReference type="EMBL" id="NGN39593.1"/>
    </source>
</evidence>
<comment type="caution">
    <text evidence="2">The sequence shown here is derived from an EMBL/GenBank/DDBJ whole genome shotgun (WGS) entry which is preliminary data.</text>
</comment>
<proteinExistence type="predicted"/>
<organism evidence="2 3">
    <name type="scientific">Mesorhizobium zhangyense</name>
    <dbReference type="NCBI Taxonomy" id="1776730"/>
    <lineage>
        <taxon>Bacteria</taxon>
        <taxon>Pseudomonadati</taxon>
        <taxon>Pseudomonadota</taxon>
        <taxon>Alphaproteobacteria</taxon>
        <taxon>Hyphomicrobiales</taxon>
        <taxon>Phyllobacteriaceae</taxon>
        <taxon>Mesorhizobium</taxon>
    </lineage>
</organism>